<keyword evidence="7" id="KW-0238">DNA-binding</keyword>
<keyword evidence="8" id="KW-0539">Nucleus</keyword>
<keyword evidence="14" id="KW-1185">Reference proteome</keyword>
<evidence type="ECO:0000256" key="8">
    <source>
        <dbReference type="ARBA" id="ARBA00023242"/>
    </source>
</evidence>
<feature type="compositionally biased region" description="Low complexity" evidence="11">
    <location>
        <begin position="515"/>
        <end position="534"/>
    </location>
</feature>
<dbReference type="FunFam" id="3.30.160.60:FF:001954">
    <property type="entry name" value="Zinc finger protein 787"/>
    <property type="match status" value="1"/>
</dbReference>
<feature type="region of interest" description="Disordered" evidence="11">
    <location>
        <begin position="163"/>
        <end position="209"/>
    </location>
</feature>
<feature type="compositionally biased region" description="Polar residues" evidence="11">
    <location>
        <begin position="603"/>
        <end position="627"/>
    </location>
</feature>
<feature type="domain" description="C2H2-type" evidence="12">
    <location>
        <begin position="771"/>
        <end position="798"/>
    </location>
</feature>
<dbReference type="InterPro" id="IPR013087">
    <property type="entry name" value="Znf_C2H2_type"/>
</dbReference>
<feature type="compositionally biased region" description="Polar residues" evidence="11">
    <location>
        <begin position="451"/>
        <end position="463"/>
    </location>
</feature>
<feature type="compositionally biased region" description="Polar residues" evidence="11">
    <location>
        <begin position="652"/>
        <end position="679"/>
    </location>
</feature>
<dbReference type="PROSITE" id="PS50157">
    <property type="entry name" value="ZINC_FINGER_C2H2_2"/>
    <property type="match status" value="3"/>
</dbReference>
<dbReference type="FunFam" id="3.30.160.60:FF:000671">
    <property type="entry name" value="Zinc finger protein 26"/>
    <property type="match status" value="1"/>
</dbReference>
<evidence type="ECO:0000313" key="13">
    <source>
        <dbReference type="EMBL" id="KAK5866615.1"/>
    </source>
</evidence>
<evidence type="ECO:0000256" key="4">
    <source>
        <dbReference type="ARBA" id="ARBA00022737"/>
    </source>
</evidence>
<name>A0AAN7XQU4_ELEMC</name>
<feature type="compositionally biased region" description="Low complexity" evidence="11">
    <location>
        <begin position="550"/>
        <end position="566"/>
    </location>
</feature>
<keyword evidence="6" id="KW-0862">Zinc</keyword>
<feature type="compositionally biased region" description="Low complexity" evidence="11">
    <location>
        <begin position="584"/>
        <end position="595"/>
    </location>
</feature>
<feature type="region of interest" description="Disordered" evidence="11">
    <location>
        <begin position="68"/>
        <end position="95"/>
    </location>
</feature>
<dbReference type="GO" id="GO:0005634">
    <property type="term" value="C:nucleus"/>
    <property type="evidence" value="ECO:0007669"/>
    <property type="project" value="UniProtKB-SubCell"/>
</dbReference>
<dbReference type="SUPFAM" id="SSF57667">
    <property type="entry name" value="beta-beta-alpha zinc fingers"/>
    <property type="match status" value="2"/>
</dbReference>
<evidence type="ECO:0000256" key="6">
    <source>
        <dbReference type="ARBA" id="ARBA00022833"/>
    </source>
</evidence>
<dbReference type="Proteomes" id="UP001346869">
    <property type="component" value="Unassembled WGS sequence"/>
</dbReference>
<feature type="region of interest" description="Disordered" evidence="11">
    <location>
        <begin position="579"/>
        <end position="637"/>
    </location>
</feature>
<evidence type="ECO:0000259" key="12">
    <source>
        <dbReference type="PROSITE" id="PS50157"/>
    </source>
</evidence>
<keyword evidence="4" id="KW-0677">Repeat</keyword>
<dbReference type="AlphaFoldDB" id="A0AAN7XQU4"/>
<feature type="compositionally biased region" description="Low complexity" evidence="11">
    <location>
        <begin position="198"/>
        <end position="209"/>
    </location>
</feature>
<evidence type="ECO:0000256" key="5">
    <source>
        <dbReference type="ARBA" id="ARBA00022771"/>
    </source>
</evidence>
<comment type="subcellular location">
    <subcellularLocation>
        <location evidence="1">Nucleus</location>
    </subcellularLocation>
</comment>
<feature type="region of interest" description="Disordered" evidence="11">
    <location>
        <begin position="651"/>
        <end position="693"/>
    </location>
</feature>
<accession>A0AAN7XQU4</accession>
<evidence type="ECO:0000256" key="11">
    <source>
        <dbReference type="SAM" id="MobiDB-lite"/>
    </source>
</evidence>
<evidence type="ECO:0000256" key="10">
    <source>
        <dbReference type="SAM" id="Coils"/>
    </source>
</evidence>
<feature type="region of interest" description="Disordered" evidence="11">
    <location>
        <begin position="114"/>
        <end position="133"/>
    </location>
</feature>
<evidence type="ECO:0000256" key="3">
    <source>
        <dbReference type="ARBA" id="ARBA00022723"/>
    </source>
</evidence>
<dbReference type="GO" id="GO:0003677">
    <property type="term" value="F:DNA binding"/>
    <property type="evidence" value="ECO:0007669"/>
    <property type="project" value="UniProtKB-KW"/>
</dbReference>
<dbReference type="SMART" id="SM00355">
    <property type="entry name" value="ZnF_C2H2"/>
    <property type="match status" value="3"/>
</dbReference>
<dbReference type="InterPro" id="IPR036236">
    <property type="entry name" value="Znf_C2H2_sf"/>
</dbReference>
<dbReference type="Pfam" id="PF00096">
    <property type="entry name" value="zf-C2H2"/>
    <property type="match status" value="2"/>
</dbReference>
<evidence type="ECO:0000256" key="1">
    <source>
        <dbReference type="ARBA" id="ARBA00004123"/>
    </source>
</evidence>
<protein>
    <recommendedName>
        <fullName evidence="12">C2H2-type domain-containing protein</fullName>
    </recommendedName>
</protein>
<gene>
    <name evidence="13" type="ORF">PBY51_020791</name>
</gene>
<dbReference type="EMBL" id="JAUZQC010000009">
    <property type="protein sequence ID" value="KAK5866615.1"/>
    <property type="molecule type" value="Genomic_DNA"/>
</dbReference>
<proteinExistence type="inferred from homology"/>
<dbReference type="InterPro" id="IPR050331">
    <property type="entry name" value="Zinc_finger"/>
</dbReference>
<reference evidence="13 14" key="1">
    <citation type="journal article" date="2023" name="Genes (Basel)">
        <title>Chromosome-Level Genome Assembly and Circadian Gene Repertoire of the Patagonia Blennie Eleginops maclovinus-The Closest Ancestral Proxy of Antarctic Cryonotothenioids.</title>
        <authorList>
            <person name="Cheng C.C."/>
            <person name="Rivera-Colon A.G."/>
            <person name="Minhas B.F."/>
            <person name="Wilson L."/>
            <person name="Rayamajhi N."/>
            <person name="Vargas-Chacoff L."/>
            <person name="Catchen J.M."/>
        </authorList>
    </citation>
    <scope>NUCLEOTIDE SEQUENCE [LARGE SCALE GENOMIC DNA]</scope>
    <source>
        <strain evidence="13">JMC-PN-2008</strain>
    </source>
</reference>
<dbReference type="PANTHER" id="PTHR16515:SF57">
    <property type="entry name" value="ZINC FINGER PROTEIN 154-LIKE"/>
    <property type="match status" value="1"/>
</dbReference>
<evidence type="ECO:0000256" key="2">
    <source>
        <dbReference type="ARBA" id="ARBA00006991"/>
    </source>
</evidence>
<feature type="domain" description="C2H2-type" evidence="12">
    <location>
        <begin position="743"/>
        <end position="770"/>
    </location>
</feature>
<evidence type="ECO:0000256" key="9">
    <source>
        <dbReference type="PROSITE-ProRule" id="PRU00042"/>
    </source>
</evidence>
<dbReference type="GO" id="GO:0008270">
    <property type="term" value="F:zinc ion binding"/>
    <property type="evidence" value="ECO:0007669"/>
    <property type="project" value="UniProtKB-KW"/>
</dbReference>
<dbReference type="Gene3D" id="3.30.160.60">
    <property type="entry name" value="Classic Zinc Finger"/>
    <property type="match status" value="3"/>
</dbReference>
<sequence>MSRLAFQTQLASIMEVLANAAVAEICKLVDDDYAVVSLQMSQCQRENKALKRKLHLLELKMARGNAERRLRESAMNSSRSRVQIHGDRLRESSPSSGVFERRIEVAVWPGKAAAGRPSVRPVHSDSVQSKSPDVELVEPEVLLVKEEKVEANLRLEEAEENSFIGEDGVVEGGAAGQDTQSTSSQTRGQIQSSRTRHTGSSSRGVEVSDSSPLLSCELSACVRHSPQQYVDDASSDSHFDVLCDSDKSANLLVEEFFDEVEVRKASCSYSMAAADFPSTSASMNGWMRYGPGAPPSQPISGGGPVQRRPGTKERLFVCSYCGKAFNRPKKEEVEPDVVLVKVEEGEPGSQKGFSIQEGLVESSTDDYRAVLPFEDITQTTNQLSDLQESGRGFSEVSYGHSSLWTNGGVSYCNDDSLPGPSSHCAPLSFPPSTIDAEHSEGRGLALESSRGFHTSGSFGQQNPVIDLSEDSGPSEVSGQMQEPQLFLGPSAATQSMADPGSVAAVQLRVPDTISAANSRAQQQQRSSTRTPPSSEYSLFELETFFTRWAPDSDSGSSGPSFPFPADDSAECDQNGVIIVESETQPQPVAAPGAAPSGERMGVWQSSSSNHIQPSVSHGPSAETSASTPLRVKAPLSQPPWSRKAVLIRGAQSELQQHGDSSRASQQQHSLPSAQTSAAVSNTKISSISSTSRTMSSTVAPYVRRFLGRKEVPSAEEHRVSLLAHHNISQAPGILLSEHRKKGYVCRACGKAFTGLSNLEAHERVHTGEKPYRCDTCGKRFSEAGNLKKHQRVHTGEKPFSCQQCGKRFAWICNLRTHQQSATGCGLQAGGRLGLG</sequence>
<keyword evidence="10" id="KW-0175">Coiled coil</keyword>
<feature type="region of interest" description="Disordered" evidence="11">
    <location>
        <begin position="550"/>
        <end position="569"/>
    </location>
</feature>
<feature type="region of interest" description="Disordered" evidence="11">
    <location>
        <begin position="428"/>
        <end position="480"/>
    </location>
</feature>
<feature type="compositionally biased region" description="Polar residues" evidence="11">
    <location>
        <begin position="179"/>
        <end position="191"/>
    </location>
</feature>
<feature type="coiled-coil region" evidence="10">
    <location>
        <begin position="40"/>
        <end position="67"/>
    </location>
</feature>
<feature type="compositionally biased region" description="Low complexity" evidence="11">
    <location>
        <begin position="680"/>
        <end position="693"/>
    </location>
</feature>
<evidence type="ECO:0000256" key="7">
    <source>
        <dbReference type="ARBA" id="ARBA00023125"/>
    </source>
</evidence>
<reference evidence="13 14" key="2">
    <citation type="journal article" date="2023" name="Mol. Biol. Evol.">
        <title>Genomics of Secondarily Temperate Adaptation in the Only Non-Antarctic Icefish.</title>
        <authorList>
            <person name="Rivera-Colon A.G."/>
            <person name="Rayamajhi N."/>
            <person name="Minhas B.F."/>
            <person name="Madrigal G."/>
            <person name="Bilyk K.T."/>
            <person name="Yoon V."/>
            <person name="Hune M."/>
            <person name="Gregory S."/>
            <person name="Cheng C.H.C."/>
            <person name="Catchen J.M."/>
        </authorList>
    </citation>
    <scope>NUCLEOTIDE SEQUENCE [LARGE SCALE GENOMIC DNA]</scope>
    <source>
        <strain evidence="13">JMC-PN-2008</strain>
    </source>
</reference>
<dbReference type="PANTHER" id="PTHR16515">
    <property type="entry name" value="PR DOMAIN ZINC FINGER PROTEIN"/>
    <property type="match status" value="1"/>
</dbReference>
<dbReference type="FunFam" id="3.30.160.60:FF:001498">
    <property type="entry name" value="Zinc finger protein 404"/>
    <property type="match status" value="1"/>
</dbReference>
<comment type="caution">
    <text evidence="13">The sequence shown here is derived from an EMBL/GenBank/DDBJ whole genome shotgun (WGS) entry which is preliminary data.</text>
</comment>
<keyword evidence="3" id="KW-0479">Metal-binding</keyword>
<feature type="domain" description="C2H2-type" evidence="12">
    <location>
        <begin position="799"/>
        <end position="823"/>
    </location>
</feature>
<keyword evidence="5 9" id="KW-0863">Zinc-finger</keyword>
<dbReference type="GO" id="GO:0010468">
    <property type="term" value="P:regulation of gene expression"/>
    <property type="evidence" value="ECO:0007669"/>
    <property type="project" value="TreeGrafter"/>
</dbReference>
<organism evidence="13 14">
    <name type="scientific">Eleginops maclovinus</name>
    <name type="common">Patagonian blennie</name>
    <name type="synonym">Eleginus maclovinus</name>
    <dbReference type="NCBI Taxonomy" id="56733"/>
    <lineage>
        <taxon>Eukaryota</taxon>
        <taxon>Metazoa</taxon>
        <taxon>Chordata</taxon>
        <taxon>Craniata</taxon>
        <taxon>Vertebrata</taxon>
        <taxon>Euteleostomi</taxon>
        <taxon>Actinopterygii</taxon>
        <taxon>Neopterygii</taxon>
        <taxon>Teleostei</taxon>
        <taxon>Neoteleostei</taxon>
        <taxon>Acanthomorphata</taxon>
        <taxon>Eupercaria</taxon>
        <taxon>Perciformes</taxon>
        <taxon>Notothenioidei</taxon>
        <taxon>Eleginopidae</taxon>
        <taxon>Eleginops</taxon>
    </lineage>
</organism>
<dbReference type="PROSITE" id="PS00028">
    <property type="entry name" value="ZINC_FINGER_C2H2_1"/>
    <property type="match status" value="2"/>
</dbReference>
<comment type="similarity">
    <text evidence="2">Belongs to the krueppel C2H2-type zinc-finger protein family.</text>
</comment>
<evidence type="ECO:0000313" key="14">
    <source>
        <dbReference type="Proteomes" id="UP001346869"/>
    </source>
</evidence>
<feature type="region of interest" description="Disordered" evidence="11">
    <location>
        <begin position="515"/>
        <end position="536"/>
    </location>
</feature>